<keyword evidence="2" id="KW-1185">Reference proteome</keyword>
<comment type="caution">
    <text evidence="1">The sequence shown here is derived from an EMBL/GenBank/DDBJ whole genome shotgun (WGS) entry which is preliminary data.</text>
</comment>
<name>A0A109BF57_HYPSL</name>
<sequence>MRTRGRRLSALMRKAVPTDARNASSALQCLVIVPVSDP</sequence>
<accession>A0A109BF57</accession>
<evidence type="ECO:0000313" key="1">
    <source>
        <dbReference type="EMBL" id="KWT67400.1"/>
    </source>
</evidence>
<proteinExistence type="predicted"/>
<organism evidence="1 2">
    <name type="scientific">Hyphomicrobium sulfonivorans</name>
    <dbReference type="NCBI Taxonomy" id="121290"/>
    <lineage>
        <taxon>Bacteria</taxon>
        <taxon>Pseudomonadati</taxon>
        <taxon>Pseudomonadota</taxon>
        <taxon>Alphaproteobacteria</taxon>
        <taxon>Hyphomicrobiales</taxon>
        <taxon>Hyphomicrobiaceae</taxon>
        <taxon>Hyphomicrobium</taxon>
    </lineage>
</organism>
<reference evidence="1 2" key="1">
    <citation type="submission" date="2015-10" db="EMBL/GenBank/DDBJ databases">
        <title>Transcriptomic analysis of a linuron degrading triple-species bacterial consortium.</title>
        <authorList>
            <person name="Albers P."/>
        </authorList>
    </citation>
    <scope>NUCLEOTIDE SEQUENCE [LARGE SCALE GENOMIC DNA]</scope>
    <source>
        <strain evidence="1 2">WDL6</strain>
    </source>
</reference>
<protein>
    <submittedName>
        <fullName evidence="1">Uncharacterized protein</fullName>
    </submittedName>
</protein>
<dbReference type="EMBL" id="LMTR01000065">
    <property type="protein sequence ID" value="KWT67400.1"/>
    <property type="molecule type" value="Genomic_DNA"/>
</dbReference>
<dbReference type="Proteomes" id="UP000059074">
    <property type="component" value="Unassembled WGS sequence"/>
</dbReference>
<dbReference type="AlphaFoldDB" id="A0A109BF57"/>
<dbReference type="PATRIC" id="fig|121290.4.peg.3362"/>
<gene>
    <name evidence="1" type="ORF">APY04_1965</name>
</gene>
<evidence type="ECO:0000313" key="2">
    <source>
        <dbReference type="Proteomes" id="UP000059074"/>
    </source>
</evidence>